<dbReference type="Pfam" id="PF00196">
    <property type="entry name" value="GerE"/>
    <property type="match status" value="1"/>
</dbReference>
<dbReference type="InterPro" id="IPR016032">
    <property type="entry name" value="Sig_transdc_resp-reg_C-effctor"/>
</dbReference>
<dbReference type="SUPFAM" id="SSF46894">
    <property type="entry name" value="C-terminal effector domain of the bipartite response regulators"/>
    <property type="match status" value="1"/>
</dbReference>
<dbReference type="PRINTS" id="PR00038">
    <property type="entry name" value="HTHLUXR"/>
</dbReference>
<organism evidence="5 6">
    <name type="scientific">Pseudoroseomonas ludipueritiae</name>
    <dbReference type="NCBI Taxonomy" id="198093"/>
    <lineage>
        <taxon>Bacteria</taxon>
        <taxon>Pseudomonadati</taxon>
        <taxon>Pseudomonadota</taxon>
        <taxon>Alphaproteobacteria</taxon>
        <taxon>Acetobacterales</taxon>
        <taxon>Acetobacteraceae</taxon>
        <taxon>Pseudoroseomonas</taxon>
    </lineage>
</organism>
<dbReference type="Gene3D" id="1.10.10.10">
    <property type="entry name" value="Winged helix-like DNA-binding domain superfamily/Winged helix DNA-binding domain"/>
    <property type="match status" value="1"/>
</dbReference>
<dbReference type="PANTHER" id="PTHR44688:SF16">
    <property type="entry name" value="DNA-BINDING TRANSCRIPTIONAL ACTIVATOR DEVR_DOSR"/>
    <property type="match status" value="1"/>
</dbReference>
<dbReference type="InterPro" id="IPR036388">
    <property type="entry name" value="WH-like_DNA-bd_sf"/>
</dbReference>
<evidence type="ECO:0000259" key="4">
    <source>
        <dbReference type="PROSITE" id="PS50043"/>
    </source>
</evidence>
<evidence type="ECO:0000313" key="5">
    <source>
        <dbReference type="EMBL" id="MBC9177049.1"/>
    </source>
</evidence>
<accession>A0ABR7R5M2</accession>
<sequence length="134" mass="14778">MACFSIAGHSCEVVPDHAAPAGKEILGSLALCGRRYVVLKGGLEQEMPSLLDVLTPRELEIALLVYHGWDAKAIGRRLDISFHTVRVHTGRIYAKLGMNKQSELVACVARQWWLVEKKADCGRSLTAHGRARET</sequence>
<dbReference type="CDD" id="cd06170">
    <property type="entry name" value="LuxR_C_like"/>
    <property type="match status" value="1"/>
</dbReference>
<dbReference type="Proteomes" id="UP000603940">
    <property type="component" value="Unassembled WGS sequence"/>
</dbReference>
<dbReference type="RefSeq" id="WP_187778192.1">
    <property type="nucleotide sequence ID" value="NZ_JACTUZ010000026.1"/>
</dbReference>
<gene>
    <name evidence="5" type="ORF">IBL25_08865</name>
</gene>
<dbReference type="EMBL" id="JACTUZ010000026">
    <property type="protein sequence ID" value="MBC9177049.1"/>
    <property type="molecule type" value="Genomic_DNA"/>
</dbReference>
<keyword evidence="3" id="KW-0804">Transcription</keyword>
<dbReference type="SMART" id="SM00421">
    <property type="entry name" value="HTH_LUXR"/>
    <property type="match status" value="1"/>
</dbReference>
<keyword evidence="1" id="KW-0805">Transcription regulation</keyword>
<reference evidence="5 6" key="1">
    <citation type="journal article" date="2009" name="Int. J. Syst. Evol. Microbiol.">
        <title>Transfer of Teichococcus ludipueritiae and Muricoccus roseus to the genus Roseomonas, as Roseomonas ludipueritiae comb. nov. and Roseomonas rosea comb. nov., respectively, and emended description of the genus Roseomonas.</title>
        <authorList>
            <person name="Sanchez-Porro C."/>
            <person name="Gallego V."/>
            <person name="Busse H.J."/>
            <person name="Kampfer P."/>
            <person name="Ventosa A."/>
        </authorList>
    </citation>
    <scope>NUCLEOTIDE SEQUENCE [LARGE SCALE GENOMIC DNA]</scope>
    <source>
        <strain evidence="5 6">DSM 14915</strain>
    </source>
</reference>
<comment type="caution">
    <text evidence="5">The sequence shown here is derived from an EMBL/GenBank/DDBJ whole genome shotgun (WGS) entry which is preliminary data.</text>
</comment>
<dbReference type="PROSITE" id="PS50043">
    <property type="entry name" value="HTH_LUXR_2"/>
    <property type="match status" value="1"/>
</dbReference>
<keyword evidence="6" id="KW-1185">Reference proteome</keyword>
<evidence type="ECO:0000256" key="1">
    <source>
        <dbReference type="ARBA" id="ARBA00023015"/>
    </source>
</evidence>
<protein>
    <submittedName>
        <fullName evidence="5">Helix-turn-helix transcriptional regulator</fullName>
    </submittedName>
</protein>
<evidence type="ECO:0000256" key="3">
    <source>
        <dbReference type="ARBA" id="ARBA00023163"/>
    </source>
</evidence>
<proteinExistence type="predicted"/>
<evidence type="ECO:0000256" key="2">
    <source>
        <dbReference type="ARBA" id="ARBA00023125"/>
    </source>
</evidence>
<dbReference type="PANTHER" id="PTHR44688">
    <property type="entry name" value="DNA-BINDING TRANSCRIPTIONAL ACTIVATOR DEVR_DOSR"/>
    <property type="match status" value="1"/>
</dbReference>
<dbReference type="PROSITE" id="PS00622">
    <property type="entry name" value="HTH_LUXR_1"/>
    <property type="match status" value="1"/>
</dbReference>
<evidence type="ECO:0000313" key="6">
    <source>
        <dbReference type="Proteomes" id="UP000603940"/>
    </source>
</evidence>
<keyword evidence="2" id="KW-0238">DNA-binding</keyword>
<feature type="domain" description="HTH luxR-type" evidence="4">
    <location>
        <begin position="47"/>
        <end position="112"/>
    </location>
</feature>
<dbReference type="InterPro" id="IPR000792">
    <property type="entry name" value="Tscrpt_reg_LuxR_C"/>
</dbReference>
<name>A0ABR7R5M2_9PROT</name>